<sequence length="257" mass="30326">MPTLSHLPWDIQQFLTSPVPTSSSSPPTGTSSRVRSFYHNHLPAVPSPYRIDELHTHLSHNYSQLESNHAFIQWWFPLRTTGVNALAPTLTSDPNELLALRNDREVQRRFKTSYEIMLDFYGFALHDFKTGRIKRSSSGYETRYRNWESNGHNWLRVSRILKSCSEFGLEHLNAPLLLFILVEQNDPSQPNLKDRGLIRSMDQYWRYCIRNPEEREWVVRVIDEVRKGEREWTETEYDEALWRRKVMGSFREVVQSG</sequence>
<evidence type="ECO:0000313" key="4">
    <source>
        <dbReference type="Proteomes" id="UP000198372"/>
    </source>
</evidence>
<protein>
    <submittedName>
        <fullName evidence="3">BQ2448_1277 protein</fullName>
    </submittedName>
</protein>
<dbReference type="Pfam" id="PF04664">
    <property type="entry name" value="OGFr_N"/>
    <property type="match status" value="1"/>
</dbReference>
<reference evidence="4" key="1">
    <citation type="submission" date="2016-09" db="EMBL/GenBank/DDBJ databases">
        <authorList>
            <person name="Jeantristanb JTB J.-T."/>
            <person name="Ricardo R."/>
        </authorList>
    </citation>
    <scope>NUCLEOTIDE SEQUENCE [LARGE SCALE GENOMIC DNA]</scope>
</reference>
<dbReference type="AlphaFoldDB" id="A0A238FCZ6"/>
<dbReference type="EMBL" id="FMSP01000005">
    <property type="protein sequence ID" value="SCV69883.1"/>
    <property type="molecule type" value="Genomic_DNA"/>
</dbReference>
<keyword evidence="4" id="KW-1185">Reference proteome</keyword>
<dbReference type="Proteomes" id="UP000198372">
    <property type="component" value="Unassembled WGS sequence"/>
</dbReference>
<organism evidence="3 4">
    <name type="scientific">Microbotryum intermedium</name>
    <dbReference type="NCBI Taxonomy" id="269621"/>
    <lineage>
        <taxon>Eukaryota</taxon>
        <taxon>Fungi</taxon>
        <taxon>Dikarya</taxon>
        <taxon>Basidiomycota</taxon>
        <taxon>Pucciniomycotina</taxon>
        <taxon>Microbotryomycetes</taxon>
        <taxon>Microbotryales</taxon>
        <taxon>Microbotryaceae</taxon>
        <taxon>Microbotryum</taxon>
    </lineage>
</organism>
<evidence type="ECO:0000256" key="1">
    <source>
        <dbReference type="ARBA" id="ARBA00010365"/>
    </source>
</evidence>
<comment type="similarity">
    <text evidence="1">Belongs to the opioid growth factor receptor family.</text>
</comment>
<dbReference type="GO" id="GO:0016020">
    <property type="term" value="C:membrane"/>
    <property type="evidence" value="ECO:0007669"/>
    <property type="project" value="InterPro"/>
</dbReference>
<evidence type="ECO:0000313" key="3">
    <source>
        <dbReference type="EMBL" id="SCV69883.1"/>
    </source>
</evidence>
<dbReference type="PANTHER" id="PTHR14015">
    <property type="entry name" value="OPIOID GROWTH FACTOR RECEPTOR OGFR ZETA-TYPE OPIOID RECEPTOR"/>
    <property type="match status" value="1"/>
</dbReference>
<dbReference type="InterPro" id="IPR006757">
    <property type="entry name" value="OGF_rcpt"/>
</dbReference>
<name>A0A238FCZ6_9BASI</name>
<dbReference type="GO" id="GO:0140625">
    <property type="term" value="F:opioid growth factor receptor activity"/>
    <property type="evidence" value="ECO:0007669"/>
    <property type="project" value="InterPro"/>
</dbReference>
<gene>
    <name evidence="3" type="ORF">BQ2448_1277</name>
</gene>
<evidence type="ECO:0000259" key="2">
    <source>
        <dbReference type="Pfam" id="PF04664"/>
    </source>
</evidence>
<accession>A0A238FCZ6</accession>
<dbReference type="PANTHER" id="PTHR14015:SF2">
    <property type="entry name" value="OPIOID GROWTH FACTOR RECEPTOR (OGFR) CONSERVED DOMAIN-CONTAINING PROTEIN"/>
    <property type="match status" value="1"/>
</dbReference>
<proteinExistence type="inferred from homology"/>
<feature type="domain" description="Opioid growth factor receptor (OGFr) conserved" evidence="2">
    <location>
        <begin position="36"/>
        <end position="230"/>
    </location>
</feature>
<dbReference type="InterPro" id="IPR039574">
    <property type="entry name" value="OGFr"/>
</dbReference>
<dbReference type="OrthoDB" id="9030204at2759"/>